<dbReference type="EMBL" id="FJUY01000011">
    <property type="protein sequence ID" value="CZT21634.1"/>
    <property type="molecule type" value="Genomic_DNA"/>
</dbReference>
<sequence>MSLDDSTRPRLQSLADGFMQAINQQDFDRSSPAWQFLAPQFQGGPFPPVIKTKIGVEEWLEYLSDVRSSNPEWEIHILDSDAIPGPSKNFASLYINVEVHGLPVGVTWQSVGVYDFQCFDGEWLAISYRGFSGGQVGTF</sequence>
<keyword evidence="2" id="KW-1185">Reference proteome</keyword>
<dbReference type="SUPFAM" id="SSF54427">
    <property type="entry name" value="NTF2-like"/>
    <property type="match status" value="1"/>
</dbReference>
<accession>A0A2D3VFH8</accession>
<dbReference type="RefSeq" id="XP_023628523.1">
    <property type="nucleotide sequence ID" value="XM_023772755.1"/>
</dbReference>
<dbReference type="InterPro" id="IPR032710">
    <property type="entry name" value="NTF2-like_dom_sf"/>
</dbReference>
<evidence type="ECO:0000313" key="2">
    <source>
        <dbReference type="Proteomes" id="UP000225277"/>
    </source>
</evidence>
<gene>
    <name evidence="1" type="ORF">RCC_07499</name>
</gene>
<dbReference type="OrthoDB" id="3622878at2759"/>
<proteinExistence type="predicted"/>
<protein>
    <recommendedName>
        <fullName evidence="3">SnoaL-like domain-containing protein</fullName>
    </recommendedName>
</protein>
<evidence type="ECO:0000313" key="1">
    <source>
        <dbReference type="EMBL" id="CZT21634.1"/>
    </source>
</evidence>
<dbReference type="Proteomes" id="UP000225277">
    <property type="component" value="Unassembled WGS sequence"/>
</dbReference>
<reference evidence="1 2" key="1">
    <citation type="submission" date="2016-03" db="EMBL/GenBank/DDBJ databases">
        <authorList>
            <person name="Ploux O."/>
        </authorList>
    </citation>
    <scope>NUCLEOTIDE SEQUENCE [LARGE SCALE GENOMIC DNA]</scope>
    <source>
        <strain evidence="1 2">URUG2</strain>
    </source>
</reference>
<dbReference type="GeneID" id="35602614"/>
<organism evidence="1 2">
    <name type="scientific">Ramularia collo-cygni</name>
    <dbReference type="NCBI Taxonomy" id="112498"/>
    <lineage>
        <taxon>Eukaryota</taxon>
        <taxon>Fungi</taxon>
        <taxon>Dikarya</taxon>
        <taxon>Ascomycota</taxon>
        <taxon>Pezizomycotina</taxon>
        <taxon>Dothideomycetes</taxon>
        <taxon>Dothideomycetidae</taxon>
        <taxon>Mycosphaerellales</taxon>
        <taxon>Mycosphaerellaceae</taxon>
        <taxon>Ramularia</taxon>
    </lineage>
</organism>
<name>A0A2D3VFH8_9PEZI</name>
<evidence type="ECO:0008006" key="3">
    <source>
        <dbReference type="Google" id="ProtNLM"/>
    </source>
</evidence>
<dbReference type="AlphaFoldDB" id="A0A2D3VFH8"/>